<dbReference type="AlphaFoldDB" id="A0A1G6P0R5"/>
<evidence type="ECO:0000313" key="6">
    <source>
        <dbReference type="EMBL" id="SDC73194.1"/>
    </source>
</evidence>
<dbReference type="CDD" id="cd16914">
    <property type="entry name" value="EcfT"/>
    <property type="match status" value="1"/>
</dbReference>
<organism evidence="6 7">
    <name type="scientific">Microbacterium enclense</name>
    <dbReference type="NCBI Taxonomy" id="993073"/>
    <lineage>
        <taxon>Bacteria</taxon>
        <taxon>Bacillati</taxon>
        <taxon>Actinomycetota</taxon>
        <taxon>Actinomycetes</taxon>
        <taxon>Micrococcales</taxon>
        <taxon>Microbacteriaceae</taxon>
        <taxon>Microbacterium</taxon>
    </lineage>
</organism>
<gene>
    <name evidence="6" type="ORF">SAMN05216418_2913</name>
</gene>
<dbReference type="Pfam" id="PF02361">
    <property type="entry name" value="CbiQ"/>
    <property type="match status" value="1"/>
</dbReference>
<dbReference type="EMBL" id="FMYG01000006">
    <property type="protein sequence ID" value="SDC73194.1"/>
    <property type="molecule type" value="Genomic_DNA"/>
</dbReference>
<evidence type="ECO:0000256" key="3">
    <source>
        <dbReference type="ARBA" id="ARBA00022989"/>
    </source>
</evidence>
<proteinExistence type="predicted"/>
<keyword evidence="4 5" id="KW-0472">Membrane</keyword>
<reference evidence="6 7" key="1">
    <citation type="submission" date="2016-09" db="EMBL/GenBank/DDBJ databases">
        <authorList>
            <person name="Capua I."/>
            <person name="De Benedictis P."/>
            <person name="Joannis T."/>
            <person name="Lombin L.H."/>
            <person name="Cattoli G."/>
        </authorList>
    </citation>
    <scope>NUCLEOTIDE SEQUENCE [LARGE SCALE GENOMIC DNA]</scope>
    <source>
        <strain evidence="6 7">NIO-1002</strain>
    </source>
</reference>
<dbReference type="STRING" id="993073.AS029_13160"/>
<evidence type="ECO:0000256" key="4">
    <source>
        <dbReference type="ARBA" id="ARBA00023136"/>
    </source>
</evidence>
<keyword evidence="2 5" id="KW-0812">Transmembrane</keyword>
<keyword evidence="3 5" id="KW-1133">Transmembrane helix</keyword>
<evidence type="ECO:0000313" key="7">
    <source>
        <dbReference type="Proteomes" id="UP000183203"/>
    </source>
</evidence>
<dbReference type="GO" id="GO:0005886">
    <property type="term" value="C:plasma membrane"/>
    <property type="evidence" value="ECO:0007669"/>
    <property type="project" value="UniProtKB-ARBA"/>
</dbReference>
<evidence type="ECO:0000256" key="1">
    <source>
        <dbReference type="ARBA" id="ARBA00004141"/>
    </source>
</evidence>
<feature type="transmembrane region" description="Helical" evidence="5">
    <location>
        <begin position="62"/>
        <end position="84"/>
    </location>
</feature>
<dbReference type="Proteomes" id="UP000183203">
    <property type="component" value="Unassembled WGS sequence"/>
</dbReference>
<comment type="subcellular location">
    <subcellularLocation>
        <location evidence="1">Membrane</location>
        <topology evidence="1">Multi-pass membrane protein</topology>
    </subcellularLocation>
</comment>
<name>A0A1G6P0R5_9MICO</name>
<evidence type="ECO:0000256" key="2">
    <source>
        <dbReference type="ARBA" id="ARBA00022692"/>
    </source>
</evidence>
<dbReference type="OrthoDB" id="509049at2"/>
<feature type="transmembrane region" description="Helical" evidence="5">
    <location>
        <begin position="136"/>
        <end position="154"/>
    </location>
</feature>
<protein>
    <submittedName>
        <fullName evidence="6">Biotin transport system permease protein</fullName>
    </submittedName>
</protein>
<feature type="transmembrane region" description="Helical" evidence="5">
    <location>
        <begin position="96"/>
        <end position="116"/>
    </location>
</feature>
<dbReference type="RefSeq" id="WP_058233038.1">
    <property type="nucleotide sequence ID" value="NZ_FMYG01000006.1"/>
</dbReference>
<accession>A0A1G6P0R5</accession>
<dbReference type="InterPro" id="IPR003339">
    <property type="entry name" value="ABC/ECF_trnsptr_transmembrane"/>
</dbReference>
<evidence type="ECO:0000256" key="5">
    <source>
        <dbReference type="SAM" id="Phobius"/>
    </source>
</evidence>
<sequence>MLSLYRPGGGWLHRMPAGPKLVFLALVAAVLAALPSTWGSAPTAVGAACLLYIASGVGAAELLRQTWALRGIIVVTAAGQLLFLGLESAVANTARVVAALLVAALVPLTTPVAAMLDALERGFEPLRRVGVDPARLALLWTIALTTIPVLARLATEVRDAQRARGLRPSLARGAMPFLVLALRHADDLGDALAARGIR</sequence>